<evidence type="ECO:0000256" key="1">
    <source>
        <dbReference type="SAM" id="MobiDB-lite"/>
    </source>
</evidence>
<protein>
    <submittedName>
        <fullName evidence="2">Uncharacterized protein</fullName>
    </submittedName>
</protein>
<dbReference type="AlphaFoldDB" id="A0A392V5B6"/>
<name>A0A392V5B6_9FABA</name>
<comment type="caution">
    <text evidence="2">The sequence shown here is derived from an EMBL/GenBank/DDBJ whole genome shotgun (WGS) entry which is preliminary data.</text>
</comment>
<feature type="non-terminal residue" evidence="2">
    <location>
        <position position="1"/>
    </location>
</feature>
<organism evidence="2 3">
    <name type="scientific">Trifolium medium</name>
    <dbReference type="NCBI Taxonomy" id="97028"/>
    <lineage>
        <taxon>Eukaryota</taxon>
        <taxon>Viridiplantae</taxon>
        <taxon>Streptophyta</taxon>
        <taxon>Embryophyta</taxon>
        <taxon>Tracheophyta</taxon>
        <taxon>Spermatophyta</taxon>
        <taxon>Magnoliopsida</taxon>
        <taxon>eudicotyledons</taxon>
        <taxon>Gunneridae</taxon>
        <taxon>Pentapetalae</taxon>
        <taxon>rosids</taxon>
        <taxon>fabids</taxon>
        <taxon>Fabales</taxon>
        <taxon>Fabaceae</taxon>
        <taxon>Papilionoideae</taxon>
        <taxon>50 kb inversion clade</taxon>
        <taxon>NPAAA clade</taxon>
        <taxon>Hologalegina</taxon>
        <taxon>IRL clade</taxon>
        <taxon>Trifolieae</taxon>
        <taxon>Trifolium</taxon>
    </lineage>
</organism>
<sequence length="63" mass="6978">DIVQCDGYLTYWKVEDTRFQMPSFSKSRVSGSNPDASIGPPKPHNVPIRLLDAYNLLPVGNAT</sequence>
<dbReference type="EMBL" id="LXQA011044152">
    <property type="protein sequence ID" value="MCI82469.1"/>
    <property type="molecule type" value="Genomic_DNA"/>
</dbReference>
<dbReference type="Proteomes" id="UP000265520">
    <property type="component" value="Unassembled WGS sequence"/>
</dbReference>
<feature type="compositionally biased region" description="Polar residues" evidence="1">
    <location>
        <begin position="23"/>
        <end position="35"/>
    </location>
</feature>
<feature type="region of interest" description="Disordered" evidence="1">
    <location>
        <begin position="23"/>
        <end position="44"/>
    </location>
</feature>
<evidence type="ECO:0000313" key="3">
    <source>
        <dbReference type="Proteomes" id="UP000265520"/>
    </source>
</evidence>
<evidence type="ECO:0000313" key="2">
    <source>
        <dbReference type="EMBL" id="MCI82469.1"/>
    </source>
</evidence>
<reference evidence="2 3" key="1">
    <citation type="journal article" date="2018" name="Front. Plant Sci.">
        <title>Red Clover (Trifolium pratense) and Zigzag Clover (T. medium) - A Picture of Genomic Similarities and Differences.</title>
        <authorList>
            <person name="Dluhosova J."/>
            <person name="Istvanek J."/>
            <person name="Nedelnik J."/>
            <person name="Repkova J."/>
        </authorList>
    </citation>
    <scope>NUCLEOTIDE SEQUENCE [LARGE SCALE GENOMIC DNA]</scope>
    <source>
        <strain evidence="3">cv. 10/8</strain>
        <tissue evidence="2">Leaf</tissue>
    </source>
</reference>
<proteinExistence type="predicted"/>
<keyword evidence="3" id="KW-1185">Reference proteome</keyword>
<accession>A0A392V5B6</accession>